<dbReference type="EMBL" id="JARPTC010000012">
    <property type="protein sequence ID" value="MDO7787353.1"/>
    <property type="molecule type" value="Genomic_DNA"/>
</dbReference>
<keyword evidence="2 6" id="KW-0813">Transport</keyword>
<dbReference type="Pfam" id="PF00528">
    <property type="entry name" value="BPD_transp_1"/>
    <property type="match status" value="1"/>
</dbReference>
<sequence length="213" mass="22852">MNELIQTFINRHDEILMLTWQHIYITAGSVALGALLAIPLGIWLADREKVARYVLGFIGTIQTIPSLAFFGFAFPILGIGLLPAMTILFLYSIFPILRNTYTGIKEVNPALVEAGRGMGMNKWELLTLVKLPLALPLIIGGVKISTVYIVSWATVAALIGAGGLGDLILGGISMVNINLIIAGTIPASLLAILFGLMITQIEKAVTPQGLRAK</sequence>
<dbReference type="RefSeq" id="WP_304542496.1">
    <property type="nucleotide sequence ID" value="NZ_JARPTC010000012.1"/>
</dbReference>
<dbReference type="FunFam" id="1.10.3720.10:FF:000001">
    <property type="entry name" value="Glycine betaine ABC transporter, permease"/>
    <property type="match status" value="1"/>
</dbReference>
<reference evidence="8" key="2">
    <citation type="submission" date="2023-03" db="EMBL/GenBank/DDBJ databases">
        <authorList>
            <person name="Zhang Z."/>
        </authorList>
    </citation>
    <scope>NUCLEOTIDE SEQUENCE</scope>
    <source>
        <strain evidence="8">DSA</strain>
    </source>
</reference>
<accession>A0AAW7ZD30</accession>
<reference evidence="8" key="1">
    <citation type="journal article" date="2023" name="J. Hazard. Mater.">
        <title>Anaerobic biodegradation of pyrene and benzo[a]pyrene by a new sulfate-reducing Desulforamulus aquiferis strain DSA.</title>
        <authorList>
            <person name="Zhang Z."/>
            <person name="Sun J."/>
            <person name="Gong X."/>
            <person name="Wang C."/>
            <person name="Wang H."/>
        </authorList>
    </citation>
    <scope>NUCLEOTIDE SEQUENCE</scope>
    <source>
        <strain evidence="8">DSA</strain>
    </source>
</reference>
<proteinExistence type="inferred from homology"/>
<dbReference type="Gene3D" id="1.10.3720.10">
    <property type="entry name" value="MetI-like"/>
    <property type="match status" value="1"/>
</dbReference>
<dbReference type="InterPro" id="IPR035906">
    <property type="entry name" value="MetI-like_sf"/>
</dbReference>
<dbReference type="InterPro" id="IPR051204">
    <property type="entry name" value="ABC_transp_perm/SBD"/>
</dbReference>
<feature type="transmembrane region" description="Helical" evidence="6">
    <location>
        <begin position="23"/>
        <end position="43"/>
    </location>
</feature>
<evidence type="ECO:0000256" key="6">
    <source>
        <dbReference type="RuleBase" id="RU363032"/>
    </source>
</evidence>
<dbReference type="GO" id="GO:0005886">
    <property type="term" value="C:plasma membrane"/>
    <property type="evidence" value="ECO:0007669"/>
    <property type="project" value="UniProtKB-SubCell"/>
</dbReference>
<gene>
    <name evidence="8" type="ORF">P6N53_08995</name>
</gene>
<protein>
    <submittedName>
        <fullName evidence="8">ABC transporter permease</fullName>
    </submittedName>
</protein>
<dbReference type="PANTHER" id="PTHR30177">
    <property type="entry name" value="GLYCINE BETAINE/L-PROLINE TRANSPORT SYSTEM PERMEASE PROTEIN PROW"/>
    <property type="match status" value="1"/>
</dbReference>
<keyword evidence="3 6" id="KW-0812">Transmembrane</keyword>
<dbReference type="PROSITE" id="PS50928">
    <property type="entry name" value="ABC_TM1"/>
    <property type="match status" value="1"/>
</dbReference>
<dbReference type="CDD" id="cd06261">
    <property type="entry name" value="TM_PBP2"/>
    <property type="match status" value="1"/>
</dbReference>
<evidence type="ECO:0000256" key="4">
    <source>
        <dbReference type="ARBA" id="ARBA00022989"/>
    </source>
</evidence>
<dbReference type="Proteomes" id="UP001172911">
    <property type="component" value="Unassembled WGS sequence"/>
</dbReference>
<dbReference type="GO" id="GO:0055085">
    <property type="term" value="P:transmembrane transport"/>
    <property type="evidence" value="ECO:0007669"/>
    <property type="project" value="InterPro"/>
</dbReference>
<evidence type="ECO:0000256" key="5">
    <source>
        <dbReference type="ARBA" id="ARBA00023136"/>
    </source>
</evidence>
<feature type="domain" description="ABC transmembrane type-1" evidence="7">
    <location>
        <begin position="19"/>
        <end position="198"/>
    </location>
</feature>
<evidence type="ECO:0000256" key="2">
    <source>
        <dbReference type="ARBA" id="ARBA00022448"/>
    </source>
</evidence>
<feature type="transmembrane region" description="Helical" evidence="6">
    <location>
        <begin position="148"/>
        <end position="169"/>
    </location>
</feature>
<keyword evidence="4 6" id="KW-1133">Transmembrane helix</keyword>
<dbReference type="GO" id="GO:0031460">
    <property type="term" value="P:glycine betaine transport"/>
    <property type="evidence" value="ECO:0007669"/>
    <property type="project" value="TreeGrafter"/>
</dbReference>
<organism evidence="8 9">
    <name type="scientific">Desulforamulus aquiferis</name>
    <dbReference type="NCBI Taxonomy" id="1397668"/>
    <lineage>
        <taxon>Bacteria</taxon>
        <taxon>Bacillati</taxon>
        <taxon>Bacillota</taxon>
        <taxon>Clostridia</taxon>
        <taxon>Eubacteriales</taxon>
        <taxon>Peptococcaceae</taxon>
        <taxon>Desulforamulus</taxon>
    </lineage>
</organism>
<dbReference type="SUPFAM" id="SSF161098">
    <property type="entry name" value="MetI-like"/>
    <property type="match status" value="1"/>
</dbReference>
<comment type="similarity">
    <text evidence="6">Belongs to the binding-protein-dependent transport system permease family.</text>
</comment>
<feature type="transmembrane region" description="Helical" evidence="6">
    <location>
        <begin position="76"/>
        <end position="97"/>
    </location>
</feature>
<name>A0AAW7ZD30_9FIRM</name>
<dbReference type="PANTHER" id="PTHR30177:SF28">
    <property type="entry name" value="CHOLINE TRANSPORT SYSTEM PERMEASE PROTEIN OPUBB"/>
    <property type="match status" value="1"/>
</dbReference>
<evidence type="ECO:0000256" key="1">
    <source>
        <dbReference type="ARBA" id="ARBA00004141"/>
    </source>
</evidence>
<evidence type="ECO:0000256" key="3">
    <source>
        <dbReference type="ARBA" id="ARBA00022692"/>
    </source>
</evidence>
<dbReference type="AlphaFoldDB" id="A0AAW7ZD30"/>
<dbReference type="InterPro" id="IPR000515">
    <property type="entry name" value="MetI-like"/>
</dbReference>
<evidence type="ECO:0000313" key="8">
    <source>
        <dbReference type="EMBL" id="MDO7787353.1"/>
    </source>
</evidence>
<comment type="subcellular location">
    <subcellularLocation>
        <location evidence="6">Cell membrane</location>
        <topology evidence="6">Multi-pass membrane protein</topology>
    </subcellularLocation>
    <subcellularLocation>
        <location evidence="1">Membrane</location>
        <topology evidence="1">Multi-pass membrane protein</topology>
    </subcellularLocation>
</comment>
<evidence type="ECO:0000313" key="9">
    <source>
        <dbReference type="Proteomes" id="UP001172911"/>
    </source>
</evidence>
<feature type="transmembrane region" description="Helical" evidence="6">
    <location>
        <begin position="50"/>
        <end position="70"/>
    </location>
</feature>
<comment type="caution">
    <text evidence="8">The sequence shown here is derived from an EMBL/GenBank/DDBJ whole genome shotgun (WGS) entry which is preliminary data.</text>
</comment>
<evidence type="ECO:0000259" key="7">
    <source>
        <dbReference type="PROSITE" id="PS50928"/>
    </source>
</evidence>
<feature type="transmembrane region" description="Helical" evidence="6">
    <location>
        <begin position="176"/>
        <end position="198"/>
    </location>
</feature>
<keyword evidence="9" id="KW-1185">Reference proteome</keyword>
<keyword evidence="5 6" id="KW-0472">Membrane</keyword>